<evidence type="ECO:0000313" key="2">
    <source>
        <dbReference type="Proteomes" id="UP001186974"/>
    </source>
</evidence>
<name>A0ACC3DM01_9PEZI</name>
<comment type="caution">
    <text evidence="1">The sequence shown here is derived from an EMBL/GenBank/DDBJ whole genome shotgun (WGS) entry which is preliminary data.</text>
</comment>
<keyword evidence="2" id="KW-1185">Reference proteome</keyword>
<proteinExistence type="predicted"/>
<gene>
    <name evidence="1" type="ORF">LTS18_009524</name>
</gene>
<dbReference type="Proteomes" id="UP001186974">
    <property type="component" value="Unassembled WGS sequence"/>
</dbReference>
<feature type="non-terminal residue" evidence="1">
    <location>
        <position position="172"/>
    </location>
</feature>
<protein>
    <submittedName>
        <fullName evidence="1">Uncharacterized protein</fullName>
    </submittedName>
</protein>
<organism evidence="1 2">
    <name type="scientific">Coniosporium uncinatum</name>
    <dbReference type="NCBI Taxonomy" id="93489"/>
    <lineage>
        <taxon>Eukaryota</taxon>
        <taxon>Fungi</taxon>
        <taxon>Dikarya</taxon>
        <taxon>Ascomycota</taxon>
        <taxon>Pezizomycotina</taxon>
        <taxon>Dothideomycetes</taxon>
        <taxon>Dothideomycetes incertae sedis</taxon>
        <taxon>Coniosporium</taxon>
    </lineage>
</organism>
<evidence type="ECO:0000313" key="1">
    <source>
        <dbReference type="EMBL" id="KAK3077706.1"/>
    </source>
</evidence>
<dbReference type="EMBL" id="JAWDJW010002585">
    <property type="protein sequence ID" value="KAK3077706.1"/>
    <property type="molecule type" value="Genomic_DNA"/>
</dbReference>
<accession>A0ACC3DM01</accession>
<sequence>MPRSSRFSSPTKPIKRLAIVLNDRKNLYGPGDIFSGLVLLEIGTPLHIEDVRLTFHGETTVVNTSAQSQKSETILNETLQLFSRAANKASASLPEGVHEWPFDFRIPDDNLPPSFDFWMSGPTDEQEVSDFIRRLLYRFICVLMPQTPEWSKSAFVRYDLEATVSGRDLESP</sequence>
<reference evidence="1" key="1">
    <citation type="submission" date="2024-09" db="EMBL/GenBank/DDBJ databases">
        <title>Black Yeasts Isolated from many extreme environments.</title>
        <authorList>
            <person name="Coleine C."/>
            <person name="Stajich J.E."/>
            <person name="Selbmann L."/>
        </authorList>
    </citation>
    <scope>NUCLEOTIDE SEQUENCE</scope>
    <source>
        <strain evidence="1">CCFEE 5737</strain>
    </source>
</reference>